<organism evidence="1 2">
    <name type="scientific">Segatella baroniae F0067</name>
    <dbReference type="NCBI Taxonomy" id="1115809"/>
    <lineage>
        <taxon>Bacteria</taxon>
        <taxon>Pseudomonadati</taxon>
        <taxon>Bacteroidota</taxon>
        <taxon>Bacteroidia</taxon>
        <taxon>Bacteroidales</taxon>
        <taxon>Prevotellaceae</taxon>
        <taxon>Segatella</taxon>
    </lineage>
</organism>
<dbReference type="PATRIC" id="fig|1115809.3.peg.297"/>
<proteinExistence type="predicted"/>
<keyword evidence="2" id="KW-1185">Reference proteome</keyword>
<evidence type="ECO:0000313" key="2">
    <source>
        <dbReference type="Proteomes" id="UP000016648"/>
    </source>
</evidence>
<dbReference type="Proteomes" id="UP000016648">
    <property type="component" value="Unassembled WGS sequence"/>
</dbReference>
<reference evidence="1 2" key="1">
    <citation type="submission" date="2013-08" db="EMBL/GenBank/DDBJ databases">
        <authorList>
            <person name="Durkin A.S."/>
            <person name="Haft D.R."/>
            <person name="McCorrison J."/>
            <person name="Torralba M."/>
            <person name="Gillis M."/>
            <person name="Haft D.H."/>
            <person name="Methe B."/>
            <person name="Sutton G."/>
            <person name="Nelson K.E."/>
        </authorList>
    </citation>
    <scope>NUCLEOTIDE SEQUENCE [LARGE SCALE GENOMIC DNA]</scope>
    <source>
        <strain evidence="1 2">F0067</strain>
    </source>
</reference>
<name>U2QNG3_9BACT</name>
<gene>
    <name evidence="1" type="ORF">HMPREF9135_0478</name>
</gene>
<protein>
    <submittedName>
        <fullName evidence="1">Uncharacterized protein</fullName>
    </submittedName>
</protein>
<evidence type="ECO:0000313" key="1">
    <source>
        <dbReference type="EMBL" id="ERK40327.1"/>
    </source>
</evidence>
<sequence>MCDECKDCQFRRNCINGLYCMKIKEYVQYVPIQKCKFKTKDL</sequence>
<dbReference type="AlphaFoldDB" id="U2QNG3"/>
<accession>U2QNG3</accession>
<dbReference type="EMBL" id="AWEY01000007">
    <property type="protein sequence ID" value="ERK40327.1"/>
    <property type="molecule type" value="Genomic_DNA"/>
</dbReference>
<comment type="caution">
    <text evidence="1">The sequence shown here is derived from an EMBL/GenBank/DDBJ whole genome shotgun (WGS) entry which is preliminary data.</text>
</comment>